<dbReference type="InterPro" id="IPR059242">
    <property type="entry name" value="mS23_dom"/>
</dbReference>
<dbReference type="PANTHER" id="PTHR37799">
    <property type="entry name" value="37S RIBOSOMAL PROTEIN S25, MITOCHONDRIAL"/>
    <property type="match status" value="1"/>
</dbReference>
<protein>
    <recommendedName>
        <fullName evidence="6">Small ribosomal subunit protein mS23</fullName>
    </recommendedName>
    <alternativeName>
        <fullName evidence="7">37S ribosomal protein S25, mitochondrial</fullName>
    </alternativeName>
</protein>
<evidence type="ECO:0000256" key="2">
    <source>
        <dbReference type="ARBA" id="ARBA00009864"/>
    </source>
</evidence>
<accession>A0A9N9DPG3</accession>
<comment type="similarity">
    <text evidence="2">Belongs to the mitochondrion-specific ribosomal protein mS23 family.</text>
</comment>
<evidence type="ECO:0000256" key="7">
    <source>
        <dbReference type="ARBA" id="ARBA00035421"/>
    </source>
</evidence>
<dbReference type="PANTHER" id="PTHR37799:SF1">
    <property type="entry name" value="SMALL RIBOSOMAL SUBUNIT PROTEIN MS23"/>
    <property type="match status" value="1"/>
</dbReference>
<keyword evidence="5" id="KW-0687">Ribonucleoprotein</keyword>
<comment type="caution">
    <text evidence="8">The sequence shown here is derived from an EMBL/GenBank/DDBJ whole genome shotgun (WGS) entry which is preliminary data.</text>
</comment>
<keyword evidence="3" id="KW-0689">Ribosomal protein</keyword>
<comment type="subcellular location">
    <subcellularLocation>
        <location evidence="1">Mitochondrion</location>
    </subcellularLocation>
</comment>
<dbReference type="InterPro" id="IPR016939">
    <property type="entry name" value="Ribosomal_mS23_fun"/>
</dbReference>
<evidence type="ECO:0000256" key="6">
    <source>
        <dbReference type="ARBA" id="ARBA00035137"/>
    </source>
</evidence>
<evidence type="ECO:0000256" key="1">
    <source>
        <dbReference type="ARBA" id="ARBA00004173"/>
    </source>
</evidence>
<dbReference type="CDD" id="cd23701">
    <property type="entry name" value="At1g26750"/>
    <property type="match status" value="1"/>
</dbReference>
<keyword evidence="4" id="KW-0496">Mitochondrion</keyword>
<dbReference type="GO" id="GO:0005763">
    <property type="term" value="C:mitochondrial small ribosomal subunit"/>
    <property type="evidence" value="ECO:0007669"/>
    <property type="project" value="InterPro"/>
</dbReference>
<organism evidence="8 9">
    <name type="scientific">Acaulospora morrowiae</name>
    <dbReference type="NCBI Taxonomy" id="94023"/>
    <lineage>
        <taxon>Eukaryota</taxon>
        <taxon>Fungi</taxon>
        <taxon>Fungi incertae sedis</taxon>
        <taxon>Mucoromycota</taxon>
        <taxon>Glomeromycotina</taxon>
        <taxon>Glomeromycetes</taxon>
        <taxon>Diversisporales</taxon>
        <taxon>Acaulosporaceae</taxon>
        <taxon>Acaulospora</taxon>
    </lineage>
</organism>
<sequence>GLYKTPPVWYPVMKAYPPGPSILRSPLQFQKTSLRENNKRKVKHLKTKVSKPQPIEFPEDKLRRRFYKDHPYELLRPQVLIENESPIEDEILLDNIHPSRVNGESVIKYQLHLISKGVEEHKAYEQACNKFYAIRAKQEVAERVAEEQALAFGAKRPLSQVEKALWLEHENIKKCPPQIVNLTLKTG</sequence>
<dbReference type="GO" id="GO:0003735">
    <property type="term" value="F:structural constituent of ribosome"/>
    <property type="evidence" value="ECO:0007669"/>
    <property type="project" value="InterPro"/>
</dbReference>
<evidence type="ECO:0000313" key="9">
    <source>
        <dbReference type="Proteomes" id="UP000789342"/>
    </source>
</evidence>
<evidence type="ECO:0000313" key="8">
    <source>
        <dbReference type="EMBL" id="CAG8643910.1"/>
    </source>
</evidence>
<name>A0A9N9DPG3_9GLOM</name>
<dbReference type="OrthoDB" id="5542239at2759"/>
<dbReference type="AlphaFoldDB" id="A0A9N9DPG3"/>
<keyword evidence="9" id="KW-1185">Reference proteome</keyword>
<evidence type="ECO:0000256" key="4">
    <source>
        <dbReference type="ARBA" id="ARBA00023128"/>
    </source>
</evidence>
<gene>
    <name evidence="8" type="ORF">AMORRO_LOCUS9646</name>
</gene>
<evidence type="ECO:0000256" key="3">
    <source>
        <dbReference type="ARBA" id="ARBA00022980"/>
    </source>
</evidence>
<reference evidence="8" key="1">
    <citation type="submission" date="2021-06" db="EMBL/GenBank/DDBJ databases">
        <authorList>
            <person name="Kallberg Y."/>
            <person name="Tangrot J."/>
            <person name="Rosling A."/>
        </authorList>
    </citation>
    <scope>NUCLEOTIDE SEQUENCE</scope>
    <source>
        <strain evidence="8">CL551</strain>
    </source>
</reference>
<evidence type="ECO:0000256" key="5">
    <source>
        <dbReference type="ARBA" id="ARBA00023274"/>
    </source>
</evidence>
<feature type="non-terminal residue" evidence="8">
    <location>
        <position position="187"/>
    </location>
</feature>
<proteinExistence type="inferred from homology"/>
<dbReference type="Pfam" id="PF13741">
    <property type="entry name" value="MRP-S25"/>
    <property type="match status" value="1"/>
</dbReference>
<dbReference type="Proteomes" id="UP000789342">
    <property type="component" value="Unassembled WGS sequence"/>
</dbReference>
<dbReference type="EMBL" id="CAJVPV010009651">
    <property type="protein sequence ID" value="CAG8643910.1"/>
    <property type="molecule type" value="Genomic_DNA"/>
</dbReference>